<dbReference type="SMART" id="SM00382">
    <property type="entry name" value="AAA"/>
    <property type="match status" value="1"/>
</dbReference>
<dbReference type="SUPFAM" id="SSF50331">
    <property type="entry name" value="MOP-like"/>
    <property type="match status" value="1"/>
</dbReference>
<proteinExistence type="predicted"/>
<dbReference type="InterPro" id="IPR005116">
    <property type="entry name" value="Transp-assoc_OB_typ1"/>
</dbReference>
<dbReference type="PROSITE" id="PS51866">
    <property type="entry name" value="MOP"/>
    <property type="match status" value="1"/>
</dbReference>
<evidence type="ECO:0000259" key="11">
    <source>
        <dbReference type="PROSITE" id="PS51866"/>
    </source>
</evidence>
<keyword evidence="2" id="KW-1003">Cell membrane</keyword>
<dbReference type="Pfam" id="PF00005">
    <property type="entry name" value="ABC_tran"/>
    <property type="match status" value="1"/>
</dbReference>
<keyword evidence="1" id="KW-0813">Transport</keyword>
<evidence type="ECO:0000256" key="9">
    <source>
        <dbReference type="PROSITE-ProRule" id="PRU01213"/>
    </source>
</evidence>
<evidence type="ECO:0000256" key="5">
    <source>
        <dbReference type="ARBA" id="ARBA00022741"/>
    </source>
</evidence>
<dbReference type="InterPro" id="IPR003593">
    <property type="entry name" value="AAA+_ATPase"/>
</dbReference>
<evidence type="ECO:0000313" key="13">
    <source>
        <dbReference type="Proteomes" id="UP000838672"/>
    </source>
</evidence>
<dbReference type="Proteomes" id="UP000838672">
    <property type="component" value="Unassembled WGS sequence"/>
</dbReference>
<evidence type="ECO:0000256" key="1">
    <source>
        <dbReference type="ARBA" id="ARBA00022448"/>
    </source>
</evidence>
<evidence type="ECO:0000313" key="12">
    <source>
        <dbReference type="EMBL" id="CAH0535220.1"/>
    </source>
</evidence>
<dbReference type="InterPro" id="IPR027417">
    <property type="entry name" value="P-loop_NTPase"/>
</dbReference>
<evidence type="ECO:0000256" key="6">
    <source>
        <dbReference type="ARBA" id="ARBA00022840"/>
    </source>
</evidence>
<organism evidence="12 13">
    <name type="scientific">Vibrio stylophorae</name>
    <dbReference type="NCBI Taxonomy" id="659351"/>
    <lineage>
        <taxon>Bacteria</taxon>
        <taxon>Pseudomonadati</taxon>
        <taxon>Pseudomonadota</taxon>
        <taxon>Gammaproteobacteria</taxon>
        <taxon>Vibrionales</taxon>
        <taxon>Vibrionaceae</taxon>
        <taxon>Vibrio</taxon>
    </lineage>
</organism>
<dbReference type="NCBIfam" id="TIGR02142">
    <property type="entry name" value="modC_ABC"/>
    <property type="match status" value="1"/>
</dbReference>
<dbReference type="RefSeq" id="WP_237468088.1">
    <property type="nucleotide sequence ID" value="NZ_CAKLDI010000002.1"/>
</dbReference>
<accession>A0ABM8ZX56</accession>
<dbReference type="SUPFAM" id="SSF52540">
    <property type="entry name" value="P-loop containing nucleoside triphosphate hydrolases"/>
    <property type="match status" value="1"/>
</dbReference>
<gene>
    <name evidence="12" type="primary">btuD_3</name>
    <name evidence="12" type="ORF">VST7929_02875</name>
</gene>
<dbReference type="InterPro" id="IPR011868">
    <property type="entry name" value="ModC_ABC_ATP-bd"/>
</dbReference>
<dbReference type="Gene3D" id="3.40.50.300">
    <property type="entry name" value="P-loop containing nucleotide triphosphate hydrolases"/>
    <property type="match status" value="1"/>
</dbReference>
<dbReference type="InterPro" id="IPR008995">
    <property type="entry name" value="Mo/tungstate-bd_C_term_dom"/>
</dbReference>
<sequence>MLHIQVKKQQGACLIDVDLTLPSQGVTALFGRSGAGKTSLLELIAGLKRPDQGTMSIDDVLLCDSQKRHYLPVQHRQIGYVFQDARLFPHMTVAKNIAYGAKATAQEVAMINRLLGIETLQARYPASLSGGEQQRVAIARALVTKPKLLLLDEPLASLDEPRKQELLPYLETLANGLSIPIIFVSHDLREVLHLASQMVVLDAGQVIAHGSLQDVWSSSAMQPWFNSQSHSTVIEASALGHNKAYDMTALNLGDNHYLWVKGGGFQQGELVRVLLKSRDISVVREKPAQSSIRNILPVTVQAMTPYEGEMLLTLSCGPSTLYAQVTRWACDDLALKTGDALFAQIKAVSLSAEAFRHVEH</sequence>
<keyword evidence="13" id="KW-1185">Reference proteome</keyword>
<keyword evidence="4" id="KW-0997">Cell inner membrane</keyword>
<evidence type="ECO:0000256" key="8">
    <source>
        <dbReference type="ARBA" id="ARBA00023136"/>
    </source>
</evidence>
<dbReference type="InterPro" id="IPR003439">
    <property type="entry name" value="ABC_transporter-like_ATP-bd"/>
</dbReference>
<comment type="caution">
    <text evidence="12">The sequence shown here is derived from an EMBL/GenBank/DDBJ whole genome shotgun (WGS) entry which is preliminary data.</text>
</comment>
<keyword evidence="7" id="KW-1278">Translocase</keyword>
<evidence type="ECO:0000259" key="10">
    <source>
        <dbReference type="PROSITE" id="PS50893"/>
    </source>
</evidence>
<dbReference type="InterPro" id="IPR050334">
    <property type="entry name" value="Molybdenum_import_ModC"/>
</dbReference>
<reference evidence="12" key="1">
    <citation type="submission" date="2021-11" db="EMBL/GenBank/DDBJ databases">
        <authorList>
            <person name="Rodrigo-Torres L."/>
            <person name="Arahal R. D."/>
            <person name="Lucena T."/>
        </authorList>
    </citation>
    <scope>NUCLEOTIDE SEQUENCE</scope>
    <source>
        <strain evidence="12">CECT 7929</strain>
    </source>
</reference>
<dbReference type="PROSITE" id="PS00211">
    <property type="entry name" value="ABC_TRANSPORTER_1"/>
    <property type="match status" value="1"/>
</dbReference>
<dbReference type="NCBIfam" id="NF008355">
    <property type="entry name" value="PRK11144.1"/>
    <property type="match status" value="1"/>
</dbReference>
<dbReference type="InterPro" id="IPR017871">
    <property type="entry name" value="ABC_transporter-like_CS"/>
</dbReference>
<dbReference type="Pfam" id="PF03459">
    <property type="entry name" value="TOBE"/>
    <property type="match status" value="1"/>
</dbReference>
<keyword evidence="5" id="KW-0547">Nucleotide-binding</keyword>
<dbReference type="Gene3D" id="2.40.50.100">
    <property type="match status" value="1"/>
</dbReference>
<dbReference type="GO" id="GO:0005524">
    <property type="term" value="F:ATP binding"/>
    <property type="evidence" value="ECO:0007669"/>
    <property type="project" value="UniProtKB-KW"/>
</dbReference>
<feature type="domain" description="Mop" evidence="11">
    <location>
        <begin position="289"/>
        <end position="354"/>
    </location>
</feature>
<protein>
    <submittedName>
        <fullName evidence="12">Vitamin B12 import ATP-binding protein BtuD</fullName>
    </submittedName>
</protein>
<dbReference type="PANTHER" id="PTHR43514">
    <property type="entry name" value="ABC TRANSPORTER I FAMILY MEMBER 10"/>
    <property type="match status" value="1"/>
</dbReference>
<evidence type="ECO:0000256" key="4">
    <source>
        <dbReference type="ARBA" id="ARBA00022519"/>
    </source>
</evidence>
<keyword evidence="6 12" id="KW-0067">ATP-binding</keyword>
<dbReference type="PROSITE" id="PS50893">
    <property type="entry name" value="ABC_TRANSPORTER_2"/>
    <property type="match status" value="1"/>
</dbReference>
<feature type="domain" description="ABC transporter" evidence="10">
    <location>
        <begin position="1"/>
        <end position="228"/>
    </location>
</feature>
<name>A0ABM8ZX56_9VIBR</name>
<dbReference type="PANTHER" id="PTHR43514:SF4">
    <property type="entry name" value="ABC TRANSPORTER I FAMILY MEMBER 10"/>
    <property type="match status" value="1"/>
</dbReference>
<dbReference type="EMBL" id="CAKLDI010000002">
    <property type="protein sequence ID" value="CAH0535220.1"/>
    <property type="molecule type" value="Genomic_DNA"/>
</dbReference>
<dbReference type="InterPro" id="IPR004606">
    <property type="entry name" value="Mop_domain"/>
</dbReference>
<keyword evidence="8" id="KW-0472">Membrane</keyword>
<evidence type="ECO:0000256" key="7">
    <source>
        <dbReference type="ARBA" id="ARBA00022967"/>
    </source>
</evidence>
<evidence type="ECO:0000256" key="2">
    <source>
        <dbReference type="ARBA" id="ARBA00022475"/>
    </source>
</evidence>
<evidence type="ECO:0000256" key="3">
    <source>
        <dbReference type="ARBA" id="ARBA00022505"/>
    </source>
</evidence>
<keyword evidence="3 9" id="KW-0500">Molybdenum</keyword>